<dbReference type="AlphaFoldDB" id="A0A1V9ZEY8"/>
<gene>
    <name evidence="1" type="ORF">THRCLA_07254</name>
</gene>
<dbReference type="Proteomes" id="UP000243217">
    <property type="component" value="Unassembled WGS sequence"/>
</dbReference>
<dbReference type="PANTHER" id="PTHR35213:SF3">
    <property type="entry name" value="MYB-LIKE DOMAIN-CONTAINING PROTEIN"/>
    <property type="match status" value="1"/>
</dbReference>
<organism evidence="1 2">
    <name type="scientific">Thraustotheca clavata</name>
    <dbReference type="NCBI Taxonomy" id="74557"/>
    <lineage>
        <taxon>Eukaryota</taxon>
        <taxon>Sar</taxon>
        <taxon>Stramenopiles</taxon>
        <taxon>Oomycota</taxon>
        <taxon>Saprolegniomycetes</taxon>
        <taxon>Saprolegniales</taxon>
        <taxon>Achlyaceae</taxon>
        <taxon>Thraustotheca</taxon>
    </lineage>
</organism>
<dbReference type="PANTHER" id="PTHR35213">
    <property type="entry name" value="RING-TYPE DOMAIN-CONTAINING PROTEIN-RELATED"/>
    <property type="match status" value="1"/>
</dbReference>
<evidence type="ECO:0000313" key="1">
    <source>
        <dbReference type="EMBL" id="OQR96564.1"/>
    </source>
</evidence>
<proteinExistence type="predicted"/>
<name>A0A1V9ZEY8_9STRA</name>
<protein>
    <submittedName>
        <fullName evidence="1">Uncharacterized protein</fullName>
    </submittedName>
</protein>
<dbReference type="OrthoDB" id="158725at2759"/>
<evidence type="ECO:0000313" key="2">
    <source>
        <dbReference type="Proteomes" id="UP000243217"/>
    </source>
</evidence>
<sequence length="180" mass="20616">MMLEQQNSMCSEKYSMAYLLQDVSPHTTSVWEYVMQNGSFPPELFMRPDDASPTDDESDMVDATHIKKACSSDYSSLDGVRTGRWSKEEEEYANAMIEAFKTGVLPLPGTMSMRKFVSELLRCHPMRVSKKFVGYVRKYHWYTTHLAESEGIAPNVVMAMYAQLSRLEQAFWTSEPLHSS</sequence>
<comment type="caution">
    <text evidence="1">The sequence shown here is derived from an EMBL/GenBank/DDBJ whole genome shotgun (WGS) entry which is preliminary data.</text>
</comment>
<keyword evidence="2" id="KW-1185">Reference proteome</keyword>
<reference evidence="1 2" key="1">
    <citation type="journal article" date="2014" name="Genome Biol. Evol.">
        <title>The secreted proteins of Achlya hypogyna and Thraustotheca clavata identify the ancestral oomycete secretome and reveal gene acquisitions by horizontal gene transfer.</title>
        <authorList>
            <person name="Misner I."/>
            <person name="Blouin N."/>
            <person name="Leonard G."/>
            <person name="Richards T.A."/>
            <person name="Lane C.E."/>
        </authorList>
    </citation>
    <scope>NUCLEOTIDE SEQUENCE [LARGE SCALE GENOMIC DNA]</scope>
    <source>
        <strain evidence="1 2">ATCC 34112</strain>
    </source>
</reference>
<dbReference type="EMBL" id="JNBS01001963">
    <property type="protein sequence ID" value="OQR96564.1"/>
    <property type="molecule type" value="Genomic_DNA"/>
</dbReference>
<accession>A0A1V9ZEY8</accession>